<feature type="compositionally biased region" description="Basic and acidic residues" evidence="1">
    <location>
        <begin position="224"/>
        <end position="254"/>
    </location>
</feature>
<keyword evidence="2" id="KW-1133">Transmembrane helix</keyword>
<dbReference type="Proteomes" id="UP000612712">
    <property type="component" value="Unassembled WGS sequence"/>
</dbReference>
<organism evidence="3 4">
    <name type="scientific">Corynebacterium bovis DSM 20582 = CIP 54.80</name>
    <dbReference type="NCBI Taxonomy" id="927655"/>
    <lineage>
        <taxon>Bacteria</taxon>
        <taxon>Bacillati</taxon>
        <taxon>Actinomycetota</taxon>
        <taxon>Actinomycetes</taxon>
        <taxon>Mycobacteriales</taxon>
        <taxon>Corynebacteriaceae</taxon>
        <taxon>Corynebacterium</taxon>
    </lineage>
</organism>
<dbReference type="RefSeq" id="WP_183273646.1">
    <property type="nucleotide sequence ID" value="NZ_CP047187.1"/>
</dbReference>
<feature type="transmembrane region" description="Helical" evidence="2">
    <location>
        <begin position="144"/>
        <end position="174"/>
    </location>
</feature>
<gene>
    <name evidence="3" type="ORF">FHU32_000782</name>
</gene>
<feature type="compositionally biased region" description="Gly residues" evidence="1">
    <location>
        <begin position="308"/>
        <end position="317"/>
    </location>
</feature>
<feature type="compositionally biased region" description="Low complexity" evidence="1">
    <location>
        <begin position="98"/>
        <end position="121"/>
    </location>
</feature>
<dbReference type="AlphaFoldDB" id="A0A8H9Y8S0"/>
<evidence type="ECO:0000313" key="3">
    <source>
        <dbReference type="EMBL" id="MBB3115566.1"/>
    </source>
</evidence>
<evidence type="ECO:0000313" key="4">
    <source>
        <dbReference type="Proteomes" id="UP000612712"/>
    </source>
</evidence>
<name>A0A8H9Y8S0_9CORY</name>
<keyword evidence="2" id="KW-0472">Membrane</keyword>
<comment type="caution">
    <text evidence="3">The sequence shown here is derived from an EMBL/GenBank/DDBJ whole genome shotgun (WGS) entry which is preliminary data.</text>
</comment>
<feature type="region of interest" description="Disordered" evidence="1">
    <location>
        <begin position="185"/>
        <end position="380"/>
    </location>
</feature>
<accession>A0A8H9Y8S0</accession>
<feature type="compositionally biased region" description="Low complexity" evidence="1">
    <location>
        <begin position="332"/>
        <end position="349"/>
    </location>
</feature>
<evidence type="ECO:0000256" key="2">
    <source>
        <dbReference type="SAM" id="Phobius"/>
    </source>
</evidence>
<evidence type="ECO:0000256" key="1">
    <source>
        <dbReference type="SAM" id="MobiDB-lite"/>
    </source>
</evidence>
<dbReference type="EMBL" id="JACHWT010000003">
    <property type="protein sequence ID" value="MBB3115566.1"/>
    <property type="molecule type" value="Genomic_DNA"/>
</dbReference>
<feature type="region of interest" description="Disordered" evidence="1">
    <location>
        <begin position="48"/>
        <end position="135"/>
    </location>
</feature>
<sequence>MTDDFTGHGKDDLESVLAADRLLDDLARGGSGDDDRLSGLLASAAREARAEIPAPPTLGDLFATDGDDHGADGADSPDGADGDVVPFTAAATEQFPTATGADGADGVDSADGVDGPDGDVVPFAATGRGRRGPRSVRRVLARRVAASGVSATALFVAGGAAAAIAFGGLGYAAYTGSIPVPGIPSVKDDDGTASSSSTSAGTSAPGAATGQAGAGDPSRSPRPGHGDAGRERGDGAATSGERHAGDGDKDDAARTTRRTRGTDPTSRRTTAETDPAPTSEPTEATAPTPTVTAPDTDTPDTGAPDAGTGTGAAGGATDGADTTGTAGGVQSGAGADATGPGTTGATQSGAGAGTEGPAGAGAAGAATGAGAGTAHTVPQA</sequence>
<feature type="compositionally biased region" description="Low complexity" evidence="1">
    <location>
        <begin position="192"/>
        <end position="215"/>
    </location>
</feature>
<feature type="compositionally biased region" description="Low complexity" evidence="1">
    <location>
        <begin position="73"/>
        <end position="83"/>
    </location>
</feature>
<proteinExistence type="predicted"/>
<keyword evidence="2" id="KW-0812">Transmembrane</keyword>
<reference evidence="3" key="1">
    <citation type="submission" date="2020-08" db="EMBL/GenBank/DDBJ databases">
        <title>Sequencing the genomes of 1000 actinobacteria strains.</title>
        <authorList>
            <person name="Klenk H.-P."/>
        </authorList>
    </citation>
    <scope>NUCLEOTIDE SEQUENCE</scope>
    <source>
        <strain evidence="3">DSM 20582</strain>
    </source>
</reference>
<feature type="compositionally biased region" description="Gly residues" evidence="1">
    <location>
        <begin position="350"/>
        <end position="371"/>
    </location>
</feature>
<feature type="compositionally biased region" description="Low complexity" evidence="1">
    <location>
        <begin position="272"/>
        <end position="307"/>
    </location>
</feature>
<protein>
    <submittedName>
        <fullName evidence="3">Uncharacterized protein</fullName>
    </submittedName>
</protein>